<dbReference type="InterPro" id="IPR027268">
    <property type="entry name" value="Peptidase_M4/M1_CTD_sf"/>
</dbReference>
<dbReference type="PANTHER" id="PTHR45726">
    <property type="entry name" value="LEUKOTRIENE A-4 HYDROLASE"/>
    <property type="match status" value="1"/>
</dbReference>
<feature type="domain" description="Peptidase M1 membrane alanine aminopeptidase" evidence="4">
    <location>
        <begin position="347"/>
        <end position="489"/>
    </location>
</feature>
<proteinExistence type="predicted"/>
<gene>
    <name evidence="5" type="ORF">DCC35_14640</name>
</gene>
<feature type="active site" description="Proton donor" evidence="1">
    <location>
        <position position="436"/>
    </location>
</feature>
<evidence type="ECO:0000259" key="4">
    <source>
        <dbReference type="Pfam" id="PF01433"/>
    </source>
</evidence>
<dbReference type="GO" id="GO:0008270">
    <property type="term" value="F:zinc ion binding"/>
    <property type="evidence" value="ECO:0007669"/>
    <property type="project" value="InterPro"/>
</dbReference>
<dbReference type="GO" id="GO:0008237">
    <property type="term" value="F:metallopeptidase activity"/>
    <property type="evidence" value="ECO:0007669"/>
    <property type="project" value="InterPro"/>
</dbReference>
<dbReference type="InterPro" id="IPR034015">
    <property type="entry name" value="M1_LTA4H"/>
</dbReference>
<dbReference type="AlphaFoldDB" id="A0A4D7JJW3"/>
<dbReference type="SUPFAM" id="SSF55486">
    <property type="entry name" value="Metalloproteases ('zincins'), catalytic domain"/>
    <property type="match status" value="1"/>
</dbReference>
<feature type="binding site" evidence="2">
    <location>
        <position position="354"/>
    </location>
    <ligand>
        <name>Zn(2+)</name>
        <dbReference type="ChEBI" id="CHEBI:29105"/>
        <note>catalytic</note>
    </ligand>
</feature>
<reference evidence="5 6" key="1">
    <citation type="submission" date="2018-04" db="EMBL/GenBank/DDBJ databases">
        <title>Complete genome uncultured novel isolate.</title>
        <authorList>
            <person name="Merlino G."/>
        </authorList>
    </citation>
    <scope>NUCLEOTIDE SEQUENCE [LARGE SCALE GENOMIC DNA]</scope>
    <source>
        <strain evidence="6">R1DC9</strain>
    </source>
</reference>
<feature type="chain" id="PRO_5020884431" evidence="3">
    <location>
        <begin position="22"/>
        <end position="612"/>
    </location>
</feature>
<dbReference type="PANTHER" id="PTHR45726:SF3">
    <property type="entry name" value="LEUKOTRIENE A-4 HYDROLASE"/>
    <property type="match status" value="1"/>
</dbReference>
<dbReference type="OrthoDB" id="9814383at2"/>
<evidence type="ECO:0000313" key="5">
    <source>
        <dbReference type="EMBL" id="QCK15891.1"/>
    </source>
</evidence>
<protein>
    <submittedName>
        <fullName evidence="5">Peptidase M1</fullName>
    </submittedName>
</protein>
<evidence type="ECO:0000313" key="6">
    <source>
        <dbReference type="Proteomes" id="UP000298616"/>
    </source>
</evidence>
<feature type="binding site" evidence="2">
    <location>
        <position position="358"/>
    </location>
    <ligand>
        <name>Zn(2+)</name>
        <dbReference type="ChEBI" id="CHEBI:29105"/>
        <note>catalytic</note>
    </ligand>
</feature>
<sequence length="612" mass="70661">MKYFNKLLLFIFVLSPLTSMAQKPGYWQQEADYSMEIDMDVEKNQFTGNQTLEYTNNSPDTLTRVFYHLYFNAFQPGSQMDVRSLNIQDPDRRVQDRISKLSEKEIGYHKINELKQNGNKLKYQIEGTVLEVILDEPILPGQTSTFDMKFESQVPLQIRRSGRDSKEGIRYSMSQWYPKMAEYDQDGWHPDPYIGREFHGVWSDFDVKITIDKDYVLGGSGNVVNGNEVGFGYEDEGAKVSSKGKTKTWHFKAEKVHDFMWAADPDYVHKTLTTDFGLTLHFLYQDEIDSVKNNWEKLPEFTAKAFEVMNENFGVYPYDVFSVIQGGDGGMEYATSTLITGRRTFGSLIGVTVHELVHSWYQGVLATNESLYPWMDEGFTTFASDLVMSELFNKNGQPLAGSYRGYLYLAKSEANEPMSTHGDHYETNTAYGINSYSKGAIFLNQLKYIVGEENFWNGMKRYFNTWKFKHPTPWDFIRIMEKESGFVLDWYLHDMLFTTKVIDYAVEGVNEKNGNAEVILTRKGTAIMPVEFTVTLKDGKEEQYYVPLAVMRGAKDFNNDDVTILPDWGWTHPTYTVELDIAPQNILKIEIDRDNYMADINRNNNTFTKSNQ</sequence>
<dbReference type="EMBL" id="CP028923">
    <property type="protein sequence ID" value="QCK15891.1"/>
    <property type="molecule type" value="Genomic_DNA"/>
</dbReference>
<keyword evidence="6" id="KW-1185">Reference proteome</keyword>
<feature type="active site" description="Proton acceptor" evidence="1">
    <location>
        <position position="355"/>
    </location>
</feature>
<dbReference type="Proteomes" id="UP000298616">
    <property type="component" value="Chromosome"/>
</dbReference>
<dbReference type="RefSeq" id="WP_137091488.1">
    <property type="nucleotide sequence ID" value="NZ_CP028923.1"/>
</dbReference>
<keyword evidence="3" id="KW-0732">Signal</keyword>
<dbReference type="InterPro" id="IPR014782">
    <property type="entry name" value="Peptidase_M1_dom"/>
</dbReference>
<dbReference type="CDD" id="cd09604">
    <property type="entry name" value="M1_APN_like"/>
    <property type="match status" value="1"/>
</dbReference>
<dbReference type="KEGG" id="fpf:DCC35_14640"/>
<feature type="signal peptide" evidence="3">
    <location>
        <begin position="1"/>
        <end position="21"/>
    </location>
</feature>
<keyword evidence="2" id="KW-0479">Metal-binding</keyword>
<evidence type="ECO:0000256" key="3">
    <source>
        <dbReference type="SAM" id="SignalP"/>
    </source>
</evidence>
<evidence type="ECO:0000256" key="1">
    <source>
        <dbReference type="PIRSR" id="PIRSR634015-1"/>
    </source>
</evidence>
<comment type="cofactor">
    <cofactor evidence="2">
        <name>Zn(2+)</name>
        <dbReference type="ChEBI" id="CHEBI:29105"/>
    </cofactor>
    <text evidence="2">Binds 1 zinc ion per subunit.</text>
</comment>
<dbReference type="Gene3D" id="1.10.390.10">
    <property type="entry name" value="Neutral Protease Domain 2"/>
    <property type="match status" value="1"/>
</dbReference>
<feature type="binding site" evidence="2">
    <location>
        <position position="377"/>
    </location>
    <ligand>
        <name>Zn(2+)</name>
        <dbReference type="ChEBI" id="CHEBI:29105"/>
        <note>catalytic</note>
    </ligand>
</feature>
<organism evidence="5 6">
    <name type="scientific">Mangrovivirga cuniculi</name>
    <dbReference type="NCBI Taxonomy" id="2715131"/>
    <lineage>
        <taxon>Bacteria</taxon>
        <taxon>Pseudomonadati</taxon>
        <taxon>Bacteroidota</taxon>
        <taxon>Cytophagia</taxon>
        <taxon>Cytophagales</taxon>
        <taxon>Mangrovivirgaceae</taxon>
        <taxon>Mangrovivirga</taxon>
    </lineage>
</organism>
<evidence type="ECO:0000256" key="2">
    <source>
        <dbReference type="PIRSR" id="PIRSR634015-3"/>
    </source>
</evidence>
<name>A0A4D7JJW3_9BACT</name>
<accession>A0A4D7JJW3</accession>
<keyword evidence="2" id="KW-0862">Zinc</keyword>
<dbReference type="Pfam" id="PF01433">
    <property type="entry name" value="Peptidase_M1"/>
    <property type="match status" value="1"/>
</dbReference>